<keyword evidence="2" id="KW-0964">Secreted</keyword>
<reference evidence="9" key="1">
    <citation type="submission" date="2016-10" db="EMBL/GenBank/DDBJ databases">
        <authorList>
            <person name="Varghese N."/>
            <person name="Submissions S."/>
        </authorList>
    </citation>
    <scope>NUCLEOTIDE SEQUENCE [LARGE SCALE GENOMIC DNA]</scope>
    <source>
        <strain evidence="9">DSM 10002</strain>
    </source>
</reference>
<keyword evidence="5" id="KW-1133">Transmembrane helix</keyword>
<dbReference type="InterPro" id="IPR059115">
    <property type="entry name" value="Rib"/>
</dbReference>
<evidence type="ECO:0000313" key="9">
    <source>
        <dbReference type="Proteomes" id="UP000214355"/>
    </source>
</evidence>
<keyword evidence="4" id="KW-0572">Peptidoglycan-anchor</keyword>
<dbReference type="EMBL" id="LT629804">
    <property type="protein sequence ID" value="SDU78972.1"/>
    <property type="molecule type" value="Genomic_DNA"/>
</dbReference>
<sequence length="629" mass="65782">MGTKYNITSIILFTGLLLGTSPPAFAANNVEVGFTTTLAELKAAVSDPATQSVTFTADNSFNGGLVIDHPMTFTINDGVDVTFDGSNVADKTGLDITSEFTLINNGNLIIEHFAGYGMKINQKVPGQEVTVRGDGADGSSIHIGPTRGYGINGQLIRGPFTVSDTSLTVSPGPDTAEGPIIFARNGGADTQASATFNNSTVTIDHSSKTSVWRAAFYSERPIVFRNSIVHSTTVRNYNMSFVAGAAVDFSDSLVTLVTTPDAVSSGFFAKPFVSINTANNSVGITNSTITSEIAVAGTHQAFQFQDATYTIDSSTVIGDSLGVDYKQKVGSHLTIVGDSRVDIPGTSMPNSKIATVIDGGTVVLPAGAVAKNSLGQDLHEFISGADSTSVNVNCGTLQYTYPVTHTSADQHKHVWAPAVNVDYYTSTTDPDYTEHRLLIAGTSIVEPLNEAEFFTSPEVPAGLTGKFVAFDPESMPGTEFTPDSTVCTDTKVTFNLSALPITPIPDVATTDLTVHVGDTVPATDGLVDLPAGARAEIITPAQTSAAGNTTQTVKITFGDGSTRIKVINVNVIDQPAPTDPIVIETPMPSESSSVLAKTGFSLGFTGLVSGILLASGAGIMLVAKRRRRV</sequence>
<evidence type="ECO:0000259" key="7">
    <source>
        <dbReference type="PROSITE" id="PS50847"/>
    </source>
</evidence>
<name>A0A1H2LDR7_9ACTO</name>
<feature type="signal peptide" evidence="6">
    <location>
        <begin position="1"/>
        <end position="26"/>
    </location>
</feature>
<accession>A0A1H2LDR7</accession>
<dbReference type="AlphaFoldDB" id="A0A1H2LDR7"/>
<feature type="transmembrane region" description="Helical" evidence="5">
    <location>
        <begin position="600"/>
        <end position="623"/>
    </location>
</feature>
<gene>
    <name evidence="8" type="ORF">SAMN04489737_0690</name>
</gene>
<keyword evidence="5" id="KW-0472">Membrane</keyword>
<evidence type="ECO:0000256" key="4">
    <source>
        <dbReference type="ARBA" id="ARBA00023088"/>
    </source>
</evidence>
<dbReference type="RefSeq" id="WP_091279930.1">
    <property type="nucleotide sequence ID" value="NZ_LT629804.1"/>
</dbReference>
<keyword evidence="9" id="KW-1185">Reference proteome</keyword>
<dbReference type="PROSITE" id="PS50847">
    <property type="entry name" value="GRAM_POS_ANCHORING"/>
    <property type="match status" value="1"/>
</dbReference>
<feature type="chain" id="PRO_5009279263" description="Gram-positive cocci surface proteins LPxTG domain-containing protein" evidence="6">
    <location>
        <begin position="27"/>
        <end position="629"/>
    </location>
</feature>
<evidence type="ECO:0000256" key="1">
    <source>
        <dbReference type="ARBA" id="ARBA00022512"/>
    </source>
</evidence>
<keyword evidence="3 6" id="KW-0732">Signal</keyword>
<dbReference type="Proteomes" id="UP000214355">
    <property type="component" value="Chromosome I"/>
</dbReference>
<keyword evidence="5" id="KW-0812">Transmembrane</keyword>
<dbReference type="InterPro" id="IPR019931">
    <property type="entry name" value="LPXTG_anchor"/>
</dbReference>
<evidence type="ECO:0000256" key="3">
    <source>
        <dbReference type="ARBA" id="ARBA00022729"/>
    </source>
</evidence>
<evidence type="ECO:0000256" key="6">
    <source>
        <dbReference type="SAM" id="SignalP"/>
    </source>
</evidence>
<keyword evidence="1" id="KW-0134">Cell wall</keyword>
<protein>
    <recommendedName>
        <fullName evidence="7">Gram-positive cocci surface proteins LPxTG domain-containing protein</fullName>
    </recommendedName>
</protein>
<proteinExistence type="predicted"/>
<evidence type="ECO:0000256" key="5">
    <source>
        <dbReference type="SAM" id="Phobius"/>
    </source>
</evidence>
<organism evidence="8 9">
    <name type="scientific">Arcanobacterium phocae</name>
    <dbReference type="NCBI Taxonomy" id="131112"/>
    <lineage>
        <taxon>Bacteria</taxon>
        <taxon>Bacillati</taxon>
        <taxon>Actinomycetota</taxon>
        <taxon>Actinomycetes</taxon>
        <taxon>Actinomycetales</taxon>
        <taxon>Actinomycetaceae</taxon>
        <taxon>Arcanobacterium</taxon>
    </lineage>
</organism>
<dbReference type="GeneID" id="65344432"/>
<dbReference type="STRING" id="131112.SAMN04489737_0690"/>
<feature type="domain" description="Gram-positive cocci surface proteins LPxTG" evidence="7">
    <location>
        <begin position="595"/>
        <end position="629"/>
    </location>
</feature>
<evidence type="ECO:0000313" key="8">
    <source>
        <dbReference type="EMBL" id="SDU78972.1"/>
    </source>
</evidence>
<dbReference type="OrthoDB" id="5239061at2"/>
<dbReference type="Pfam" id="PF08428">
    <property type="entry name" value="Rib"/>
    <property type="match status" value="1"/>
</dbReference>
<evidence type="ECO:0000256" key="2">
    <source>
        <dbReference type="ARBA" id="ARBA00022525"/>
    </source>
</evidence>